<keyword evidence="2" id="KW-1185">Reference proteome</keyword>
<organism evidence="1 2">
    <name type="scientific">Luteolibacter luteus</name>
    <dbReference type="NCBI Taxonomy" id="2728835"/>
    <lineage>
        <taxon>Bacteria</taxon>
        <taxon>Pseudomonadati</taxon>
        <taxon>Verrucomicrobiota</taxon>
        <taxon>Verrucomicrobiia</taxon>
        <taxon>Verrucomicrobiales</taxon>
        <taxon>Verrucomicrobiaceae</taxon>
        <taxon>Luteolibacter</taxon>
    </lineage>
</organism>
<dbReference type="InterPro" id="IPR010287">
    <property type="entry name" value="DUF892_YciF-like"/>
</dbReference>
<dbReference type="Proteomes" id="UP000501812">
    <property type="component" value="Chromosome"/>
</dbReference>
<dbReference type="PANTHER" id="PTHR30565:SF9">
    <property type="entry name" value="PROTEIN YCIF"/>
    <property type="match status" value="1"/>
</dbReference>
<protein>
    <submittedName>
        <fullName evidence="1">Ferritin-like domain-containing protein</fullName>
    </submittedName>
</protein>
<dbReference type="EMBL" id="CP051774">
    <property type="protein sequence ID" value="QJE94711.1"/>
    <property type="molecule type" value="Genomic_DNA"/>
</dbReference>
<dbReference type="Pfam" id="PF05974">
    <property type="entry name" value="DUF892"/>
    <property type="match status" value="1"/>
</dbReference>
<dbReference type="SUPFAM" id="SSF47240">
    <property type="entry name" value="Ferritin-like"/>
    <property type="match status" value="1"/>
</dbReference>
<dbReference type="InterPro" id="IPR047114">
    <property type="entry name" value="YciF"/>
</dbReference>
<dbReference type="PANTHER" id="PTHR30565">
    <property type="entry name" value="PROTEIN YCIF"/>
    <property type="match status" value="1"/>
</dbReference>
<evidence type="ECO:0000313" key="1">
    <source>
        <dbReference type="EMBL" id="QJE94711.1"/>
    </source>
</evidence>
<reference evidence="1 2" key="1">
    <citation type="submission" date="2020-04" db="EMBL/GenBank/DDBJ databases">
        <title>Luteolibacter sp. G-1-1-1 isolated from soil.</title>
        <authorList>
            <person name="Dahal R.H."/>
        </authorList>
    </citation>
    <scope>NUCLEOTIDE SEQUENCE [LARGE SCALE GENOMIC DNA]</scope>
    <source>
        <strain evidence="1 2">G-1-1-1</strain>
    </source>
</reference>
<dbReference type="CDD" id="cd07909">
    <property type="entry name" value="YciF"/>
    <property type="match status" value="1"/>
</dbReference>
<proteinExistence type="predicted"/>
<name>A0A858RDK7_9BACT</name>
<dbReference type="InterPro" id="IPR009078">
    <property type="entry name" value="Ferritin-like_SF"/>
</dbReference>
<dbReference type="KEGG" id="luo:HHL09_02590"/>
<dbReference type="Gene3D" id="1.20.1260.10">
    <property type="match status" value="1"/>
</dbReference>
<accession>A0A858RDK7</accession>
<dbReference type="RefSeq" id="WP_169452932.1">
    <property type="nucleotide sequence ID" value="NZ_CP051774.1"/>
</dbReference>
<sequence>MITNLEQLYFDQLRDLYSAESQLIAALPDLANHVTDPELKRSFQKHMGETRVHRARLQDLFCRHGLNPGGEQCEAVRGLIREARKHVGRARAGHVRDAVLIAVANRIEHYEIAGYGTARAFAECLGYVDDADVLGTSLEEESDADASITRIATGGLFVSGINEAAAIC</sequence>
<gene>
    <name evidence="1" type="ORF">HHL09_02590</name>
</gene>
<evidence type="ECO:0000313" key="2">
    <source>
        <dbReference type="Proteomes" id="UP000501812"/>
    </source>
</evidence>
<dbReference type="AlphaFoldDB" id="A0A858RDK7"/>
<dbReference type="InterPro" id="IPR012347">
    <property type="entry name" value="Ferritin-like"/>
</dbReference>